<feature type="transmembrane region" description="Helical" evidence="1">
    <location>
        <begin position="129"/>
        <end position="154"/>
    </location>
</feature>
<evidence type="ECO:0000313" key="3">
    <source>
        <dbReference type="Proteomes" id="UP001596028"/>
    </source>
</evidence>
<feature type="transmembrane region" description="Helical" evidence="1">
    <location>
        <begin position="95"/>
        <end position="123"/>
    </location>
</feature>
<evidence type="ECO:0000313" key="2">
    <source>
        <dbReference type="EMBL" id="MFC4596848.1"/>
    </source>
</evidence>
<organism evidence="2 3">
    <name type="scientific">Cohnella hongkongensis</name>
    <dbReference type="NCBI Taxonomy" id="178337"/>
    <lineage>
        <taxon>Bacteria</taxon>
        <taxon>Bacillati</taxon>
        <taxon>Bacillota</taxon>
        <taxon>Bacilli</taxon>
        <taxon>Bacillales</taxon>
        <taxon>Paenibacillaceae</taxon>
        <taxon>Cohnella</taxon>
    </lineage>
</organism>
<feature type="transmembrane region" description="Helical" evidence="1">
    <location>
        <begin position="55"/>
        <end position="75"/>
    </location>
</feature>
<comment type="caution">
    <text evidence="2">The sequence shown here is derived from an EMBL/GenBank/DDBJ whole genome shotgun (WGS) entry which is preliminary data.</text>
</comment>
<proteinExistence type="predicted"/>
<feature type="transmembrane region" description="Helical" evidence="1">
    <location>
        <begin position="20"/>
        <end position="43"/>
    </location>
</feature>
<reference evidence="3" key="1">
    <citation type="journal article" date="2019" name="Int. J. Syst. Evol. Microbiol.">
        <title>The Global Catalogue of Microorganisms (GCM) 10K type strain sequencing project: providing services to taxonomists for standard genome sequencing and annotation.</title>
        <authorList>
            <consortium name="The Broad Institute Genomics Platform"/>
            <consortium name="The Broad Institute Genome Sequencing Center for Infectious Disease"/>
            <person name="Wu L."/>
            <person name="Ma J."/>
        </authorList>
    </citation>
    <scope>NUCLEOTIDE SEQUENCE [LARGE SCALE GENOMIC DNA]</scope>
    <source>
        <strain evidence="3">CCUG 49571</strain>
    </source>
</reference>
<feature type="transmembrane region" description="Helical" evidence="1">
    <location>
        <begin position="215"/>
        <end position="236"/>
    </location>
</feature>
<feature type="transmembrane region" description="Helical" evidence="1">
    <location>
        <begin position="166"/>
        <end position="182"/>
    </location>
</feature>
<sequence>MSVLSTLKYTALRIVRGYIVLLLLLLLPILILTFFWLILSGAVDETGEPYFHQSALSMVLSFQLFGGSVVMHMIYQDFFTANKWRIYTLPFNKTLYAFSILMCGTAYSVMMGAALMTFTQFALGMEWNWLWTLCLISLMSVMSSIVCLIFTFSVNSYKLAERLSEIYGIGFIALAGLFFPLPDNAFFDFMGSYGNPLALSIGAVNEMKQGNPQQAWLQASILLAANVVLFIAMLLAGRRKIK</sequence>
<accession>A0ABV9F6N1</accession>
<keyword evidence="1" id="KW-1133">Transmembrane helix</keyword>
<dbReference type="Proteomes" id="UP001596028">
    <property type="component" value="Unassembled WGS sequence"/>
</dbReference>
<keyword evidence="1" id="KW-0812">Transmembrane</keyword>
<protein>
    <submittedName>
        <fullName evidence="2">Multidrug ABC transporter permease</fullName>
    </submittedName>
</protein>
<keyword evidence="1" id="KW-0472">Membrane</keyword>
<dbReference type="EMBL" id="JBHSEP010000001">
    <property type="protein sequence ID" value="MFC4596848.1"/>
    <property type="molecule type" value="Genomic_DNA"/>
</dbReference>
<keyword evidence="3" id="KW-1185">Reference proteome</keyword>
<gene>
    <name evidence="2" type="ORF">ACFO3S_01240</name>
</gene>
<name>A0ABV9F6N1_9BACL</name>
<evidence type="ECO:0000256" key="1">
    <source>
        <dbReference type="SAM" id="Phobius"/>
    </source>
</evidence>
<dbReference type="RefSeq" id="WP_378091396.1">
    <property type="nucleotide sequence ID" value="NZ_JBHSEP010000001.1"/>
</dbReference>